<organism evidence="6">
    <name type="scientific">freshwater metagenome</name>
    <dbReference type="NCBI Taxonomy" id="449393"/>
    <lineage>
        <taxon>unclassified sequences</taxon>
        <taxon>metagenomes</taxon>
        <taxon>ecological metagenomes</taxon>
    </lineage>
</organism>
<evidence type="ECO:0000256" key="1">
    <source>
        <dbReference type="ARBA" id="ARBA00005417"/>
    </source>
</evidence>
<dbReference type="GO" id="GO:0016887">
    <property type="term" value="F:ATP hydrolysis activity"/>
    <property type="evidence" value="ECO:0007669"/>
    <property type="project" value="InterPro"/>
</dbReference>
<keyword evidence="3" id="KW-0547">Nucleotide-binding</keyword>
<dbReference type="Gene3D" id="2.70.50.60">
    <property type="entry name" value="abc- transporter (atp binding component) like domain"/>
    <property type="match status" value="1"/>
</dbReference>
<dbReference type="GO" id="GO:0016020">
    <property type="term" value="C:membrane"/>
    <property type="evidence" value="ECO:0007669"/>
    <property type="project" value="InterPro"/>
</dbReference>
<dbReference type="SUPFAM" id="SSF52540">
    <property type="entry name" value="P-loop containing nucleoside triphosphate hydrolases"/>
    <property type="match status" value="1"/>
</dbReference>
<dbReference type="CDD" id="cd10147">
    <property type="entry name" value="Wzt_C-like"/>
    <property type="match status" value="1"/>
</dbReference>
<sequence>MEQNAIVVKSLSKNFRLYHERNRYIKAALLRGRRAKYEEFLALNDVSFEVAHGATLGIIGSNGSGKTTMLKCLTGIYTPDKGSIKIDGKLAALLELGAGFHPELTGSENIYLNGAILGMSKRDVLAKFDSIVEFAGLERFINTPVKNFSSGMVVRLGFSIAAHVEPKILLIDEILSVGDQDFQRKSSEKIEEFRREGRTIVVVSHSLGLVQQLCKEVIWLEKGQIKQIGNATDVISAYTGGSYAQHTEKDDESRERWGTGDARINSLELLTSDGSPTQRIESDSAVKIRCEMTAHTRLESPILRVSITKLNGDVIWATSTQRGTNTVRVLDGPATAILDIPKLGLLEGTYYLSASISDPTGTTDFDHCQNWVRFNVHKTNLFDEGVLSVTSTWSLERHHR</sequence>
<dbReference type="InterPro" id="IPR027417">
    <property type="entry name" value="P-loop_NTPase"/>
</dbReference>
<dbReference type="EMBL" id="CAEZUN010000010">
    <property type="protein sequence ID" value="CAB4592209.1"/>
    <property type="molecule type" value="Genomic_DNA"/>
</dbReference>
<dbReference type="PANTHER" id="PTHR46743:SF2">
    <property type="entry name" value="TEICHOIC ACIDS EXPORT ATP-BINDING PROTEIN TAGH"/>
    <property type="match status" value="1"/>
</dbReference>
<dbReference type="Pfam" id="PF14524">
    <property type="entry name" value="Wzt_C"/>
    <property type="match status" value="1"/>
</dbReference>
<proteinExistence type="inferred from homology"/>
<dbReference type="Gene3D" id="3.40.50.300">
    <property type="entry name" value="P-loop containing nucleotide triphosphate hydrolases"/>
    <property type="match status" value="1"/>
</dbReference>
<evidence type="ECO:0000313" key="6">
    <source>
        <dbReference type="EMBL" id="CAB4592209.1"/>
    </source>
</evidence>
<dbReference type="Pfam" id="PF00005">
    <property type="entry name" value="ABC_tran"/>
    <property type="match status" value="1"/>
</dbReference>
<dbReference type="InterPro" id="IPR029439">
    <property type="entry name" value="Wzt_C"/>
</dbReference>
<gene>
    <name evidence="6" type="ORF">UFOPK1826_00127</name>
</gene>
<dbReference type="InterPro" id="IPR015860">
    <property type="entry name" value="ABC_transpr_TagH-like"/>
</dbReference>
<evidence type="ECO:0000256" key="2">
    <source>
        <dbReference type="ARBA" id="ARBA00022448"/>
    </source>
</evidence>
<keyword evidence="2" id="KW-0813">Transport</keyword>
<keyword evidence="4" id="KW-0067">ATP-binding</keyword>
<comment type="similarity">
    <text evidence="1">Belongs to the ABC transporter superfamily.</text>
</comment>
<dbReference type="InterPro" id="IPR003439">
    <property type="entry name" value="ABC_transporter-like_ATP-bd"/>
</dbReference>
<dbReference type="CDD" id="cd03220">
    <property type="entry name" value="ABC_KpsT_Wzt"/>
    <property type="match status" value="1"/>
</dbReference>
<accession>A0A6J6FWW6</accession>
<reference evidence="6" key="1">
    <citation type="submission" date="2020-05" db="EMBL/GenBank/DDBJ databases">
        <authorList>
            <person name="Chiriac C."/>
            <person name="Salcher M."/>
            <person name="Ghai R."/>
            <person name="Kavagutti S V."/>
        </authorList>
    </citation>
    <scope>NUCLEOTIDE SEQUENCE</scope>
</reference>
<evidence type="ECO:0000259" key="5">
    <source>
        <dbReference type="PROSITE" id="PS50893"/>
    </source>
</evidence>
<evidence type="ECO:0000256" key="3">
    <source>
        <dbReference type="ARBA" id="ARBA00022741"/>
    </source>
</evidence>
<dbReference type="AlphaFoldDB" id="A0A6J6FWW6"/>
<dbReference type="InterPro" id="IPR050683">
    <property type="entry name" value="Bact_Polysacc_Export_ATP-bd"/>
</dbReference>
<evidence type="ECO:0000256" key="4">
    <source>
        <dbReference type="ARBA" id="ARBA00022840"/>
    </source>
</evidence>
<dbReference type="InterPro" id="IPR003593">
    <property type="entry name" value="AAA+_ATPase"/>
</dbReference>
<dbReference type="SMART" id="SM00382">
    <property type="entry name" value="AAA"/>
    <property type="match status" value="1"/>
</dbReference>
<dbReference type="GO" id="GO:0005524">
    <property type="term" value="F:ATP binding"/>
    <property type="evidence" value="ECO:0007669"/>
    <property type="project" value="UniProtKB-KW"/>
</dbReference>
<protein>
    <submittedName>
        <fullName evidence="6">Unannotated protein</fullName>
    </submittedName>
</protein>
<dbReference type="PANTHER" id="PTHR46743">
    <property type="entry name" value="TEICHOIC ACIDS EXPORT ATP-BINDING PROTEIN TAGH"/>
    <property type="match status" value="1"/>
</dbReference>
<dbReference type="PROSITE" id="PS50893">
    <property type="entry name" value="ABC_TRANSPORTER_2"/>
    <property type="match status" value="1"/>
</dbReference>
<dbReference type="GO" id="GO:0140359">
    <property type="term" value="F:ABC-type transporter activity"/>
    <property type="evidence" value="ECO:0007669"/>
    <property type="project" value="InterPro"/>
</dbReference>
<feature type="domain" description="ABC transporter" evidence="5">
    <location>
        <begin position="25"/>
        <end position="247"/>
    </location>
</feature>
<name>A0A6J6FWW6_9ZZZZ</name>